<gene>
    <name evidence="1" type="ORF">P879_10776</name>
</gene>
<keyword evidence="2" id="KW-1185">Reference proteome</keyword>
<dbReference type="GO" id="GO:0005886">
    <property type="term" value="C:plasma membrane"/>
    <property type="evidence" value="ECO:0007669"/>
    <property type="project" value="TreeGrafter"/>
</dbReference>
<comment type="caution">
    <text evidence="1">The sequence shown here is derived from an EMBL/GenBank/DDBJ whole genome shotgun (WGS) entry which is preliminary data.</text>
</comment>
<dbReference type="GO" id="GO:0045332">
    <property type="term" value="P:phospholipid translocation"/>
    <property type="evidence" value="ECO:0007669"/>
    <property type="project" value="TreeGrafter"/>
</dbReference>
<sequence>GSNSRSQALAQDKAVEFTLEGLRTLVYCARQLSAEDYHQLLADHRAALSSLGKDRSVALEASMLKIESGLEIVGVTGVEDRLQTGVKECLQDLRDAGIQKRLTVLLECKLRQHSPKCLTAKVVSDKYPVRRRTEGAQEDYLIRS</sequence>
<dbReference type="GO" id="GO:0140326">
    <property type="term" value="F:ATPase-coupled intramembrane lipid transporter activity"/>
    <property type="evidence" value="ECO:0007669"/>
    <property type="project" value="TreeGrafter"/>
</dbReference>
<dbReference type="Gene3D" id="3.40.1110.10">
    <property type="entry name" value="Calcium-transporting ATPase, cytoplasmic domain N"/>
    <property type="match status" value="1"/>
</dbReference>
<reference evidence="1 2" key="1">
    <citation type="submission" date="2019-07" db="EMBL/GenBank/DDBJ databases">
        <title>Annotation for the trematode Paragonimus westermani.</title>
        <authorList>
            <person name="Choi Y.-J."/>
        </authorList>
    </citation>
    <scope>NUCLEOTIDE SEQUENCE [LARGE SCALE GENOMIC DNA]</scope>
    <source>
        <strain evidence="1">180907_Pwestermani</strain>
    </source>
</reference>
<name>A0A8T0D9L0_9TREM</name>
<dbReference type="GO" id="GO:0000166">
    <property type="term" value="F:nucleotide binding"/>
    <property type="evidence" value="ECO:0007669"/>
    <property type="project" value="InterPro"/>
</dbReference>
<accession>A0A8T0D9L0</accession>
<organism evidence="1 2">
    <name type="scientific">Paragonimus westermani</name>
    <dbReference type="NCBI Taxonomy" id="34504"/>
    <lineage>
        <taxon>Eukaryota</taxon>
        <taxon>Metazoa</taxon>
        <taxon>Spiralia</taxon>
        <taxon>Lophotrochozoa</taxon>
        <taxon>Platyhelminthes</taxon>
        <taxon>Trematoda</taxon>
        <taxon>Digenea</taxon>
        <taxon>Plagiorchiida</taxon>
        <taxon>Troglotremata</taxon>
        <taxon>Troglotrematidae</taxon>
        <taxon>Paragonimus</taxon>
    </lineage>
</organism>
<dbReference type="PANTHER" id="PTHR24092">
    <property type="entry name" value="PROBABLE PHOSPHOLIPID-TRANSPORTING ATPASE"/>
    <property type="match status" value="1"/>
</dbReference>
<dbReference type="EMBL" id="JTDF01011180">
    <property type="protein sequence ID" value="KAF8563644.1"/>
    <property type="molecule type" value="Genomic_DNA"/>
</dbReference>
<dbReference type="Proteomes" id="UP000699462">
    <property type="component" value="Unassembled WGS sequence"/>
</dbReference>
<proteinExistence type="predicted"/>
<protein>
    <submittedName>
        <fullName evidence="1">Uncharacterized protein</fullName>
    </submittedName>
</protein>
<dbReference type="AlphaFoldDB" id="A0A8T0D9L0"/>
<dbReference type="InterPro" id="IPR023299">
    <property type="entry name" value="ATPase_P-typ_cyto_dom_N"/>
</dbReference>
<feature type="non-terminal residue" evidence="1">
    <location>
        <position position="144"/>
    </location>
</feature>
<dbReference type="OrthoDB" id="377733at2759"/>
<evidence type="ECO:0000313" key="2">
    <source>
        <dbReference type="Proteomes" id="UP000699462"/>
    </source>
</evidence>
<evidence type="ECO:0000313" key="1">
    <source>
        <dbReference type="EMBL" id="KAF8563644.1"/>
    </source>
</evidence>